<keyword evidence="1" id="KW-1015">Disulfide bond</keyword>
<dbReference type="EMBL" id="JASSZA010000007">
    <property type="protein sequence ID" value="KAK2105293.1"/>
    <property type="molecule type" value="Genomic_DNA"/>
</dbReference>
<dbReference type="Pfam" id="PF00431">
    <property type="entry name" value="CUB"/>
    <property type="match status" value="1"/>
</dbReference>
<comment type="caution">
    <text evidence="2">Lacks conserved residue(s) required for the propagation of feature annotation.</text>
</comment>
<dbReference type="InterPro" id="IPR035914">
    <property type="entry name" value="Sperma_CUB_dom_sf"/>
</dbReference>
<evidence type="ECO:0000256" key="2">
    <source>
        <dbReference type="PROSITE-ProRule" id="PRU00059"/>
    </source>
</evidence>
<organism evidence="4 5">
    <name type="scientific">Saguinus oedipus</name>
    <name type="common">Cotton-top tamarin</name>
    <name type="synonym">Oedipomidas oedipus</name>
    <dbReference type="NCBI Taxonomy" id="9490"/>
    <lineage>
        <taxon>Eukaryota</taxon>
        <taxon>Metazoa</taxon>
        <taxon>Chordata</taxon>
        <taxon>Craniata</taxon>
        <taxon>Vertebrata</taxon>
        <taxon>Euteleostomi</taxon>
        <taxon>Mammalia</taxon>
        <taxon>Eutheria</taxon>
        <taxon>Euarchontoglires</taxon>
        <taxon>Primates</taxon>
        <taxon>Haplorrhini</taxon>
        <taxon>Platyrrhini</taxon>
        <taxon>Cebidae</taxon>
        <taxon>Callitrichinae</taxon>
        <taxon>Saguinus</taxon>
    </lineage>
</organism>
<proteinExistence type="predicted"/>
<dbReference type="SUPFAM" id="SSF49854">
    <property type="entry name" value="Spermadhesin, CUB domain"/>
    <property type="match status" value="1"/>
</dbReference>
<sequence length="54" mass="6201">NGTIRSPHWPQNFPENSRCSWTVITHQSKHLEISFDNNFLIPSGDGQCQNSFVK</sequence>
<protein>
    <recommendedName>
        <fullName evidence="3">CUB domain-containing protein</fullName>
    </recommendedName>
</protein>
<gene>
    <name evidence="4" type="ORF">P7K49_014807</name>
</gene>
<dbReference type="InterPro" id="IPR000859">
    <property type="entry name" value="CUB_dom"/>
</dbReference>
<dbReference type="PROSITE" id="PS01180">
    <property type="entry name" value="CUB"/>
    <property type="match status" value="1"/>
</dbReference>
<feature type="non-terminal residue" evidence="4">
    <location>
        <position position="1"/>
    </location>
</feature>
<evidence type="ECO:0000313" key="5">
    <source>
        <dbReference type="Proteomes" id="UP001266305"/>
    </source>
</evidence>
<evidence type="ECO:0000313" key="4">
    <source>
        <dbReference type="EMBL" id="KAK2105293.1"/>
    </source>
</evidence>
<feature type="non-terminal residue" evidence="4">
    <location>
        <position position="54"/>
    </location>
</feature>
<name>A0ABQ9V9D4_SAGOE</name>
<accession>A0ABQ9V9D4</accession>
<dbReference type="CDD" id="cd00041">
    <property type="entry name" value="CUB"/>
    <property type="match status" value="1"/>
</dbReference>
<dbReference type="Proteomes" id="UP001266305">
    <property type="component" value="Unassembled WGS sequence"/>
</dbReference>
<evidence type="ECO:0000256" key="1">
    <source>
        <dbReference type="ARBA" id="ARBA00023157"/>
    </source>
</evidence>
<reference evidence="4 5" key="1">
    <citation type="submission" date="2023-05" db="EMBL/GenBank/DDBJ databases">
        <title>B98-5 Cell Line De Novo Hybrid Assembly: An Optical Mapping Approach.</title>
        <authorList>
            <person name="Kananen K."/>
            <person name="Auerbach J.A."/>
            <person name="Kautto E."/>
            <person name="Blachly J.S."/>
        </authorList>
    </citation>
    <scope>NUCLEOTIDE SEQUENCE [LARGE SCALE GENOMIC DNA]</scope>
    <source>
        <strain evidence="4">B95-8</strain>
        <tissue evidence="4">Cell line</tissue>
    </source>
</reference>
<feature type="domain" description="CUB" evidence="3">
    <location>
        <begin position="1"/>
        <end position="54"/>
    </location>
</feature>
<evidence type="ECO:0000259" key="3">
    <source>
        <dbReference type="PROSITE" id="PS01180"/>
    </source>
</evidence>
<dbReference type="Gene3D" id="2.60.120.290">
    <property type="entry name" value="Spermadhesin, CUB domain"/>
    <property type="match status" value="1"/>
</dbReference>
<comment type="caution">
    <text evidence="4">The sequence shown here is derived from an EMBL/GenBank/DDBJ whole genome shotgun (WGS) entry which is preliminary data.</text>
</comment>
<keyword evidence="5" id="KW-1185">Reference proteome</keyword>